<dbReference type="WBParaSite" id="SCUD_0002184901-mRNA-1">
    <property type="protein sequence ID" value="SCUD_0002184901-mRNA-1"/>
    <property type="gene ID" value="SCUD_0002184901"/>
</dbReference>
<dbReference type="EMBL" id="UZAK01047609">
    <property type="protein sequence ID" value="VDP76770.1"/>
    <property type="molecule type" value="Genomic_DNA"/>
</dbReference>
<gene>
    <name evidence="1" type="ORF">SCUD_LOCUS21846</name>
</gene>
<sequence>MRTAEAKSTKIPVFDLHSINFSNLSTSRKFK</sequence>
<reference evidence="3" key="1">
    <citation type="submission" date="2016-06" db="UniProtKB">
        <authorList>
            <consortium name="WormBaseParasite"/>
        </authorList>
    </citation>
    <scope>IDENTIFICATION</scope>
</reference>
<name>A0A183L3D8_9TREM</name>
<dbReference type="AlphaFoldDB" id="A0A183L3D8"/>
<protein>
    <submittedName>
        <fullName evidence="1 3">Uncharacterized protein</fullName>
    </submittedName>
</protein>
<evidence type="ECO:0000313" key="1">
    <source>
        <dbReference type="EMBL" id="VDP76770.1"/>
    </source>
</evidence>
<reference evidence="1 2" key="2">
    <citation type="submission" date="2018-11" db="EMBL/GenBank/DDBJ databases">
        <authorList>
            <consortium name="Pathogen Informatics"/>
        </authorList>
    </citation>
    <scope>NUCLEOTIDE SEQUENCE [LARGE SCALE GENOMIC DNA]</scope>
    <source>
        <strain evidence="1">Dakar</strain>
        <strain evidence="2">Dakar, Senegal</strain>
    </source>
</reference>
<keyword evidence="2" id="KW-1185">Reference proteome</keyword>
<accession>A0A183L3D8</accession>
<evidence type="ECO:0000313" key="3">
    <source>
        <dbReference type="WBParaSite" id="SCUD_0002184901-mRNA-1"/>
    </source>
</evidence>
<dbReference type="Proteomes" id="UP000279833">
    <property type="component" value="Unassembled WGS sequence"/>
</dbReference>
<evidence type="ECO:0000313" key="2">
    <source>
        <dbReference type="Proteomes" id="UP000279833"/>
    </source>
</evidence>
<proteinExistence type="predicted"/>
<organism evidence="3">
    <name type="scientific">Schistosoma curassoni</name>
    <dbReference type="NCBI Taxonomy" id="6186"/>
    <lineage>
        <taxon>Eukaryota</taxon>
        <taxon>Metazoa</taxon>
        <taxon>Spiralia</taxon>
        <taxon>Lophotrochozoa</taxon>
        <taxon>Platyhelminthes</taxon>
        <taxon>Trematoda</taxon>
        <taxon>Digenea</taxon>
        <taxon>Strigeidida</taxon>
        <taxon>Schistosomatoidea</taxon>
        <taxon>Schistosomatidae</taxon>
        <taxon>Schistosoma</taxon>
    </lineage>
</organism>